<evidence type="ECO:0000313" key="3">
    <source>
        <dbReference type="Proteomes" id="UP001484239"/>
    </source>
</evidence>
<dbReference type="Gene3D" id="1.10.1240.10">
    <property type="entry name" value="Methionine synthase domain"/>
    <property type="match status" value="1"/>
</dbReference>
<dbReference type="PROSITE" id="PS51332">
    <property type="entry name" value="B12_BINDING"/>
    <property type="match status" value="1"/>
</dbReference>
<sequence length="315" mass="34856">MDSVETDLHLTTTQVAELLDVHPSTVKRWCNDGDLEIDKTGGGHRRIALHEVLLLAELREIPTLLDGFAPYQDRVWTAIQEAVGDQRFDGVRELAMEWLKAGELWRISRLLLVLGRHPAVEFAAFCDEVVRGFMQSVGAHWSTGELRVGEEHLASESLAEVLIRLREPFATAPDASRPLAVVGSMEGVRHGLGSWCVRLLLERHGWEVCFLGTDVPMEDFAAIQQSREASLVCISFASPAGAADMVRAMRILARFYEADRPFALALGGDLAEEPDFDPADLPFHDIGIFGSLRDFRDAIAPEGSMRLPDTMGAVR</sequence>
<proteinExistence type="predicted"/>
<dbReference type="SUPFAM" id="SSF52242">
    <property type="entry name" value="Cobalamin (vitamin B12)-binding domain"/>
    <property type="match status" value="1"/>
</dbReference>
<gene>
    <name evidence="2" type="ORF">WI372_05145</name>
</gene>
<dbReference type="CDD" id="cd04762">
    <property type="entry name" value="HTH_MerR-trunc"/>
    <property type="match status" value="1"/>
</dbReference>
<protein>
    <submittedName>
        <fullName evidence="2">Helix-turn-helix domain-containing protein</fullName>
    </submittedName>
</protein>
<dbReference type="InterPro" id="IPR003759">
    <property type="entry name" value="Cbl-bd_cap"/>
</dbReference>
<feature type="domain" description="B12-binding" evidence="1">
    <location>
        <begin position="177"/>
        <end position="315"/>
    </location>
</feature>
<dbReference type="InterPro" id="IPR010093">
    <property type="entry name" value="SinI_DNA-bd"/>
</dbReference>
<dbReference type="NCBIfam" id="TIGR01764">
    <property type="entry name" value="excise"/>
    <property type="match status" value="1"/>
</dbReference>
<keyword evidence="3" id="KW-1185">Reference proteome</keyword>
<dbReference type="SUPFAM" id="SSF46955">
    <property type="entry name" value="Putative DNA-binding domain"/>
    <property type="match status" value="1"/>
</dbReference>
<dbReference type="Pfam" id="PF12728">
    <property type="entry name" value="HTH_17"/>
    <property type="match status" value="1"/>
</dbReference>
<dbReference type="Gene3D" id="1.10.1660.10">
    <property type="match status" value="1"/>
</dbReference>
<dbReference type="RefSeq" id="WP_405284842.1">
    <property type="nucleotide sequence ID" value="NZ_CP144380.1"/>
</dbReference>
<organism evidence="2 3">
    <name type="scientific">Gaopeijia maritima</name>
    <dbReference type="NCBI Taxonomy" id="3119007"/>
    <lineage>
        <taxon>Bacteria</taxon>
        <taxon>Pseudomonadati</taxon>
        <taxon>Gemmatimonadota</taxon>
        <taxon>Longimicrobiia</taxon>
        <taxon>Gaopeijiales</taxon>
        <taxon>Gaopeijiaceae</taxon>
        <taxon>Gaopeijia</taxon>
    </lineage>
</organism>
<reference evidence="2 3" key="1">
    <citation type="submission" date="2024-02" db="EMBL/GenBank/DDBJ databases">
        <title>A novel Gemmatimonadota bacterium.</title>
        <authorList>
            <person name="Du Z.-J."/>
            <person name="Ye Y.-Q."/>
        </authorList>
    </citation>
    <scope>NUCLEOTIDE SEQUENCE [LARGE SCALE GENOMIC DNA]</scope>
    <source>
        <strain evidence="2 3">DH-20</strain>
    </source>
</reference>
<dbReference type="InterPro" id="IPR036724">
    <property type="entry name" value="Cobalamin-bd_sf"/>
</dbReference>
<dbReference type="InterPro" id="IPR036594">
    <property type="entry name" value="Meth_synthase_dom"/>
</dbReference>
<dbReference type="InterPro" id="IPR006158">
    <property type="entry name" value="Cobalamin-bd"/>
</dbReference>
<dbReference type="Gene3D" id="3.40.50.280">
    <property type="entry name" value="Cobalamin-binding domain"/>
    <property type="match status" value="1"/>
</dbReference>
<dbReference type="EMBL" id="JBBHLI010000002">
    <property type="protein sequence ID" value="MEK9500354.1"/>
    <property type="molecule type" value="Genomic_DNA"/>
</dbReference>
<dbReference type="Proteomes" id="UP001484239">
    <property type="component" value="Unassembled WGS sequence"/>
</dbReference>
<dbReference type="InterPro" id="IPR009061">
    <property type="entry name" value="DNA-bd_dom_put_sf"/>
</dbReference>
<dbReference type="Pfam" id="PF02310">
    <property type="entry name" value="B12-binding"/>
    <property type="match status" value="1"/>
</dbReference>
<accession>A0ABU9E6J6</accession>
<name>A0ABU9E6J6_9BACT</name>
<comment type="caution">
    <text evidence="2">The sequence shown here is derived from an EMBL/GenBank/DDBJ whole genome shotgun (WGS) entry which is preliminary data.</text>
</comment>
<evidence type="ECO:0000313" key="2">
    <source>
        <dbReference type="EMBL" id="MEK9500354.1"/>
    </source>
</evidence>
<dbReference type="Pfam" id="PF02607">
    <property type="entry name" value="B12-binding_2"/>
    <property type="match status" value="1"/>
</dbReference>
<evidence type="ECO:0000259" key="1">
    <source>
        <dbReference type="PROSITE" id="PS51332"/>
    </source>
</evidence>
<dbReference type="InterPro" id="IPR041657">
    <property type="entry name" value="HTH_17"/>
</dbReference>